<evidence type="ECO:0000313" key="3">
    <source>
        <dbReference type="EnsemblPlants" id="PAC:32985896.CDS.1"/>
    </source>
</evidence>
<evidence type="ECO:0000313" key="4">
    <source>
        <dbReference type="Proteomes" id="UP000006727"/>
    </source>
</evidence>
<evidence type="ECO:0000256" key="1">
    <source>
        <dbReference type="SAM" id="SignalP"/>
    </source>
</evidence>
<evidence type="ECO:0000313" key="2">
    <source>
        <dbReference type="EMBL" id="PNR37403.1"/>
    </source>
</evidence>
<name>A0A2K1J7A2_PHYPA</name>
<dbReference type="AlphaFoldDB" id="A0A2K1J7A2"/>
<dbReference type="Proteomes" id="UP000006727">
    <property type="component" value="Chromosome 16"/>
</dbReference>
<dbReference type="InParanoid" id="A0A2K1J7A2"/>
<dbReference type="Gramene" id="Pp3c16_5619V3.1">
    <property type="protein sequence ID" value="PAC:32985896.CDS.1"/>
    <property type="gene ID" value="Pp3c16_5619"/>
</dbReference>
<accession>A0A2K1J7A2</accession>
<keyword evidence="1" id="KW-0732">Signal</keyword>
<sequence length="116" mass="13215">MCKCAYVISMILWKLQLRVLTNNRICSPCGDYILTLLIGEGIGHSIPTPFELDLAPTRSCIPPPILTSVAAWKWRRSNPLSIAHEIKLKKLQPSLKGLWLKRAGHSGNVWLQERRW</sequence>
<gene>
    <name evidence="2" type="ORF">PHYPA_020512</name>
</gene>
<reference evidence="2 4" key="1">
    <citation type="journal article" date="2008" name="Science">
        <title>The Physcomitrella genome reveals evolutionary insights into the conquest of land by plants.</title>
        <authorList>
            <person name="Rensing S."/>
            <person name="Lang D."/>
            <person name="Zimmer A."/>
            <person name="Terry A."/>
            <person name="Salamov A."/>
            <person name="Shapiro H."/>
            <person name="Nishiyama T."/>
            <person name="Perroud P.-F."/>
            <person name="Lindquist E."/>
            <person name="Kamisugi Y."/>
            <person name="Tanahashi T."/>
            <person name="Sakakibara K."/>
            <person name="Fujita T."/>
            <person name="Oishi K."/>
            <person name="Shin-I T."/>
            <person name="Kuroki Y."/>
            <person name="Toyoda A."/>
            <person name="Suzuki Y."/>
            <person name="Hashimoto A."/>
            <person name="Yamaguchi K."/>
            <person name="Sugano A."/>
            <person name="Kohara Y."/>
            <person name="Fujiyama A."/>
            <person name="Anterola A."/>
            <person name="Aoki S."/>
            <person name="Ashton N."/>
            <person name="Barbazuk W.B."/>
            <person name="Barker E."/>
            <person name="Bennetzen J."/>
            <person name="Bezanilla M."/>
            <person name="Blankenship R."/>
            <person name="Cho S.H."/>
            <person name="Dutcher S."/>
            <person name="Estelle M."/>
            <person name="Fawcett J.A."/>
            <person name="Gundlach H."/>
            <person name="Hanada K."/>
            <person name="Heyl A."/>
            <person name="Hicks K.A."/>
            <person name="Hugh J."/>
            <person name="Lohr M."/>
            <person name="Mayer K."/>
            <person name="Melkozernov A."/>
            <person name="Murata T."/>
            <person name="Nelson D."/>
            <person name="Pils B."/>
            <person name="Prigge M."/>
            <person name="Reiss B."/>
            <person name="Renner T."/>
            <person name="Rombauts S."/>
            <person name="Rushton P."/>
            <person name="Sanderfoot A."/>
            <person name="Schween G."/>
            <person name="Shiu S.-H."/>
            <person name="Stueber K."/>
            <person name="Theodoulou F.L."/>
            <person name="Tu H."/>
            <person name="Van de Peer Y."/>
            <person name="Verrier P.J."/>
            <person name="Waters E."/>
            <person name="Wood A."/>
            <person name="Yang L."/>
            <person name="Cove D."/>
            <person name="Cuming A."/>
            <person name="Hasebe M."/>
            <person name="Lucas S."/>
            <person name="Mishler D.B."/>
            <person name="Reski R."/>
            <person name="Grigoriev I."/>
            <person name="Quatrano R.S."/>
            <person name="Boore J.L."/>
        </authorList>
    </citation>
    <scope>NUCLEOTIDE SEQUENCE [LARGE SCALE GENOMIC DNA]</scope>
    <source>
        <strain evidence="3 4">cv. Gransden 2004</strain>
    </source>
</reference>
<dbReference type="EnsemblPlants" id="Pp3c16_5619V3.2">
    <property type="protein sequence ID" value="PAC:32985897.CDS.1"/>
    <property type="gene ID" value="Pp3c16_5619"/>
</dbReference>
<proteinExistence type="predicted"/>
<protein>
    <submittedName>
        <fullName evidence="2 3">Uncharacterized protein</fullName>
    </submittedName>
</protein>
<feature type="chain" id="PRO_5036318934" evidence="1">
    <location>
        <begin position="18"/>
        <end position="116"/>
    </location>
</feature>
<reference evidence="2 4" key="2">
    <citation type="journal article" date="2018" name="Plant J.">
        <title>The Physcomitrella patens chromosome-scale assembly reveals moss genome structure and evolution.</title>
        <authorList>
            <person name="Lang D."/>
            <person name="Ullrich K.K."/>
            <person name="Murat F."/>
            <person name="Fuchs J."/>
            <person name="Jenkins J."/>
            <person name="Haas F.B."/>
            <person name="Piednoel M."/>
            <person name="Gundlach H."/>
            <person name="Van Bel M."/>
            <person name="Meyberg R."/>
            <person name="Vives C."/>
            <person name="Morata J."/>
            <person name="Symeonidi A."/>
            <person name="Hiss M."/>
            <person name="Muchero W."/>
            <person name="Kamisugi Y."/>
            <person name="Saleh O."/>
            <person name="Blanc G."/>
            <person name="Decker E.L."/>
            <person name="van Gessel N."/>
            <person name="Grimwood J."/>
            <person name="Hayes R.D."/>
            <person name="Graham S.W."/>
            <person name="Gunter L.E."/>
            <person name="McDaniel S.F."/>
            <person name="Hoernstein S.N.W."/>
            <person name="Larsson A."/>
            <person name="Li F.W."/>
            <person name="Perroud P.F."/>
            <person name="Phillips J."/>
            <person name="Ranjan P."/>
            <person name="Rokshar D.S."/>
            <person name="Rothfels C.J."/>
            <person name="Schneider L."/>
            <person name="Shu S."/>
            <person name="Stevenson D.W."/>
            <person name="Thummler F."/>
            <person name="Tillich M."/>
            <person name="Villarreal Aguilar J.C."/>
            <person name="Widiez T."/>
            <person name="Wong G.K."/>
            <person name="Wymore A."/>
            <person name="Zhang Y."/>
            <person name="Zimmer A.D."/>
            <person name="Quatrano R.S."/>
            <person name="Mayer K.F.X."/>
            <person name="Goodstein D."/>
            <person name="Casacuberta J.M."/>
            <person name="Vandepoele K."/>
            <person name="Reski R."/>
            <person name="Cuming A.C."/>
            <person name="Tuskan G.A."/>
            <person name="Maumus F."/>
            <person name="Salse J."/>
            <person name="Schmutz J."/>
            <person name="Rensing S.A."/>
        </authorList>
    </citation>
    <scope>NUCLEOTIDE SEQUENCE [LARGE SCALE GENOMIC DNA]</scope>
    <source>
        <strain evidence="3 4">cv. Gransden 2004</strain>
    </source>
</reference>
<organism evidence="2">
    <name type="scientific">Physcomitrium patens</name>
    <name type="common">Spreading-leaved earth moss</name>
    <name type="synonym">Physcomitrella patens</name>
    <dbReference type="NCBI Taxonomy" id="3218"/>
    <lineage>
        <taxon>Eukaryota</taxon>
        <taxon>Viridiplantae</taxon>
        <taxon>Streptophyta</taxon>
        <taxon>Embryophyta</taxon>
        <taxon>Bryophyta</taxon>
        <taxon>Bryophytina</taxon>
        <taxon>Bryopsida</taxon>
        <taxon>Funariidae</taxon>
        <taxon>Funariales</taxon>
        <taxon>Funariaceae</taxon>
        <taxon>Physcomitrium</taxon>
    </lineage>
</organism>
<dbReference type="EMBL" id="ABEU02000016">
    <property type="protein sequence ID" value="PNR37403.1"/>
    <property type="molecule type" value="Genomic_DNA"/>
</dbReference>
<dbReference type="Gramene" id="Pp3c16_5619V3.2">
    <property type="protein sequence ID" value="PAC:32985897.CDS.1"/>
    <property type="gene ID" value="Pp3c16_5619"/>
</dbReference>
<dbReference type="EnsemblPlants" id="Pp3c16_5619V3.1">
    <property type="protein sequence ID" value="PAC:32985896.CDS.1"/>
    <property type="gene ID" value="Pp3c16_5619"/>
</dbReference>
<keyword evidence="4" id="KW-1185">Reference proteome</keyword>
<feature type="signal peptide" evidence="1">
    <location>
        <begin position="1"/>
        <end position="17"/>
    </location>
</feature>
<reference evidence="3" key="3">
    <citation type="submission" date="2020-12" db="UniProtKB">
        <authorList>
            <consortium name="EnsemblPlants"/>
        </authorList>
    </citation>
    <scope>IDENTIFICATION</scope>
</reference>